<gene>
    <name evidence="1" type="ORF">GW15_0200650</name>
</gene>
<proteinExistence type="predicted"/>
<comment type="caution">
    <text evidence="1">The sequence shown here is derived from an EMBL/GenBank/DDBJ whole genome shotgun (WGS) entry which is preliminary data.</text>
</comment>
<evidence type="ECO:0000313" key="2">
    <source>
        <dbReference type="Proteomes" id="UP000028012"/>
    </source>
</evidence>
<dbReference type="RefSeq" id="WP_134983808.1">
    <property type="nucleotide sequence ID" value="NZ_CP053649.1"/>
</dbReference>
<evidence type="ECO:0000313" key="1">
    <source>
        <dbReference type="EMBL" id="KGE53602.1"/>
    </source>
</evidence>
<dbReference type="HOGENOM" id="CLU_1510037_0_0_6"/>
<sequence>MITVVSSFLDIHAVATVWSLEQAGVSAELIETFFGLDQVGAGFSIQSLDSNEDERLVALDLGRAFRNQQLFFFRGDYTPRVQLHEDDEDFLFVRREKALHQNWLLQLAEMEGRQIFVNRPSSAIKADNKMFQLMVAGAVGLSPPKTYFGSSVDRAKEVFKGKEKLVIKPLLISTHFQR</sequence>
<dbReference type="EMBL" id="JPHD02000009">
    <property type="protein sequence ID" value="KGE53602.1"/>
    <property type="molecule type" value="Genomic_DNA"/>
</dbReference>
<dbReference type="Proteomes" id="UP000028012">
    <property type="component" value="Unassembled WGS sequence"/>
</dbReference>
<protein>
    <submittedName>
        <fullName evidence="1">Uncharacterized protein</fullName>
    </submittedName>
</protein>
<accession>A0A098Q6H5</accession>
<dbReference type="AlphaFoldDB" id="A0A098Q6H5"/>
<reference evidence="1 2" key="1">
    <citation type="submission" date="2014-09" db="EMBL/GenBank/DDBJ databases">
        <title>A draft genome sequence for Xanthomonas axonopodis pv. vasculorum NCPPB 900.</title>
        <authorList>
            <person name="Harrison J."/>
            <person name="Studholme D.J."/>
        </authorList>
    </citation>
    <scope>NUCLEOTIDE SEQUENCE [LARGE SCALE GENOMIC DNA]</scope>
    <source>
        <strain evidence="1 2">NCPPB 900</strain>
    </source>
</reference>
<organism evidence="1 2">
    <name type="scientific">Xanthomonas axonopodis pv. vasculorum</name>
    <dbReference type="NCBI Taxonomy" id="325777"/>
    <lineage>
        <taxon>Bacteria</taxon>
        <taxon>Pseudomonadati</taxon>
        <taxon>Pseudomonadota</taxon>
        <taxon>Gammaproteobacteria</taxon>
        <taxon>Lysobacterales</taxon>
        <taxon>Lysobacteraceae</taxon>
        <taxon>Xanthomonas</taxon>
    </lineage>
</organism>
<dbReference type="GeneID" id="58005160"/>
<name>A0A098Q6H5_9XANT</name>